<proteinExistence type="predicted"/>
<reference evidence="3" key="1">
    <citation type="journal article" date="2017" name="Nat. Microbiol.">
        <title>Global analysis of biosynthetic gene clusters reveals vast potential of secondary metabolite production in Penicillium species.</title>
        <authorList>
            <person name="Nielsen J.C."/>
            <person name="Grijseels S."/>
            <person name="Prigent S."/>
            <person name="Ji B."/>
            <person name="Dainat J."/>
            <person name="Nielsen K.F."/>
            <person name="Frisvad J.C."/>
            <person name="Workman M."/>
            <person name="Nielsen J."/>
        </authorList>
    </citation>
    <scope>NUCLEOTIDE SEQUENCE [LARGE SCALE GENOMIC DNA]</scope>
    <source>
        <strain evidence="3">IBT 31811</strain>
    </source>
</reference>
<keyword evidence="3" id="KW-1185">Reference proteome</keyword>
<feature type="region of interest" description="Disordered" evidence="1">
    <location>
        <begin position="586"/>
        <end position="607"/>
    </location>
</feature>
<dbReference type="AlphaFoldDB" id="A0A1V6P0Q3"/>
<evidence type="ECO:0000313" key="2">
    <source>
        <dbReference type="EMBL" id="OQD70543.1"/>
    </source>
</evidence>
<comment type="caution">
    <text evidence="2">The sequence shown here is derived from an EMBL/GenBank/DDBJ whole genome shotgun (WGS) entry which is preliminary data.</text>
</comment>
<dbReference type="EMBL" id="MDYN01000255">
    <property type="protein sequence ID" value="OQD70543.1"/>
    <property type="molecule type" value="Genomic_DNA"/>
</dbReference>
<sequence>MAETGLFQDQIVISDDESILQDQIDISDNENIDYDRVTIPDQEEEPSGVLAAYIRCQNTRDALNTHFTQKVLNNHEFDMVLLEWLFRDLVTIEHEFCGNIEPNSSRAQFCLTNHLRGRGKLNSTDCTVQYHWLVPVDLTTTPFYAFLSRGIHSHPPPPPARPPQAILLDLVTLVRSMNTRSLTLGMDINNSLLIYSAYLLIEVCFLMSPKLKAFCAQFNAFSLQEVHESLGNMDRIAAIIKKERLLTFPQGQGINGLLFQWRNNDRKLKDYIVEITEDLVICQTREQAKIMRNSESFEVDMSFKRVKDSSIREVIFAKFVQNQNRIITLARVFTSGKADEEAYALIFSKVSASIQRRTGRPLRFLPIHGSGIQAIVLDMDLGQWNVMFCEKHFYRGIRECLRGVKFRYGAKERMRSILHAPTKEDYQEGLRIIIDSEPSLKIQEWAKHKMRDNIASGLHRGSSKVPWTIFDETRRNTNAVEQSHFKANNRGRQLTLLNAVYNGFDVDEKDMDEYRTFEEKRIRPNYRASTTAEAMYAHMARCADQQQAEFHDPNKQPSRNSIYTSFSTTGAPVVARPLKRAKVTIQNQNDHTRHNTSAIDDLQREEEAEDIRARVLEKRLANRRRELELEKLN</sequence>
<gene>
    <name evidence="2" type="ORF">PENANT_c255G11182</name>
</gene>
<name>A0A1V6P0Q3_9EURO</name>
<accession>A0A1V6P0Q3</accession>
<dbReference type="Proteomes" id="UP000191672">
    <property type="component" value="Unassembled WGS sequence"/>
</dbReference>
<organism evidence="2 3">
    <name type="scientific">Penicillium antarcticum</name>
    <dbReference type="NCBI Taxonomy" id="416450"/>
    <lineage>
        <taxon>Eukaryota</taxon>
        <taxon>Fungi</taxon>
        <taxon>Dikarya</taxon>
        <taxon>Ascomycota</taxon>
        <taxon>Pezizomycotina</taxon>
        <taxon>Eurotiomycetes</taxon>
        <taxon>Eurotiomycetidae</taxon>
        <taxon>Eurotiales</taxon>
        <taxon>Aspergillaceae</taxon>
        <taxon>Penicillium</taxon>
    </lineage>
</organism>
<evidence type="ECO:0000256" key="1">
    <source>
        <dbReference type="SAM" id="MobiDB-lite"/>
    </source>
</evidence>
<protein>
    <submittedName>
        <fullName evidence="2">Uncharacterized protein</fullName>
    </submittedName>
</protein>
<evidence type="ECO:0000313" key="3">
    <source>
        <dbReference type="Proteomes" id="UP000191672"/>
    </source>
</evidence>